<dbReference type="HOGENOM" id="CLU_1041713_0_0_7"/>
<evidence type="ECO:0000313" key="3">
    <source>
        <dbReference type="Proteomes" id="UP000002139"/>
    </source>
</evidence>
<dbReference type="InterPro" id="IPR032466">
    <property type="entry name" value="Metal_Hydrolase"/>
</dbReference>
<keyword evidence="2" id="KW-0378">Hydrolase</keyword>
<dbReference type="STRING" id="448385.sce7399"/>
<feature type="region of interest" description="Disordered" evidence="1">
    <location>
        <begin position="60"/>
        <end position="95"/>
    </location>
</feature>
<proteinExistence type="predicted"/>
<feature type="region of interest" description="Disordered" evidence="1">
    <location>
        <begin position="1"/>
        <end position="34"/>
    </location>
</feature>
<dbReference type="GO" id="GO:0016810">
    <property type="term" value="F:hydrolase activity, acting on carbon-nitrogen (but not peptide) bonds"/>
    <property type="evidence" value="ECO:0007669"/>
    <property type="project" value="InterPro"/>
</dbReference>
<gene>
    <name evidence="2" type="ordered locus">sce7399</name>
</gene>
<feature type="region of interest" description="Disordered" evidence="1">
    <location>
        <begin position="165"/>
        <end position="189"/>
    </location>
</feature>
<dbReference type="KEGG" id="scl:sce7399"/>
<dbReference type="AlphaFoldDB" id="A9EYR6"/>
<name>A9EYR6_SORC5</name>
<reference evidence="2 3" key="1">
    <citation type="journal article" date="2007" name="Nat. Biotechnol.">
        <title>Complete genome sequence of the myxobacterium Sorangium cellulosum.</title>
        <authorList>
            <person name="Schneiker S."/>
            <person name="Perlova O."/>
            <person name="Kaiser O."/>
            <person name="Gerth K."/>
            <person name="Alici A."/>
            <person name="Altmeyer M.O."/>
            <person name="Bartels D."/>
            <person name="Bekel T."/>
            <person name="Beyer S."/>
            <person name="Bode E."/>
            <person name="Bode H.B."/>
            <person name="Bolten C.J."/>
            <person name="Choudhuri J.V."/>
            <person name="Doss S."/>
            <person name="Elnakady Y.A."/>
            <person name="Frank B."/>
            <person name="Gaigalat L."/>
            <person name="Goesmann A."/>
            <person name="Groeger C."/>
            <person name="Gross F."/>
            <person name="Jelsbak L."/>
            <person name="Jelsbak L."/>
            <person name="Kalinowski J."/>
            <person name="Kegler C."/>
            <person name="Knauber T."/>
            <person name="Konietzny S."/>
            <person name="Kopp M."/>
            <person name="Krause L."/>
            <person name="Krug D."/>
            <person name="Linke B."/>
            <person name="Mahmud T."/>
            <person name="Martinez-Arias R."/>
            <person name="McHardy A.C."/>
            <person name="Merai M."/>
            <person name="Meyer F."/>
            <person name="Mormann S."/>
            <person name="Munoz-Dorado J."/>
            <person name="Perez J."/>
            <person name="Pradella S."/>
            <person name="Rachid S."/>
            <person name="Raddatz G."/>
            <person name="Rosenau F."/>
            <person name="Rueckert C."/>
            <person name="Sasse F."/>
            <person name="Scharfe M."/>
            <person name="Schuster S.C."/>
            <person name="Suen G."/>
            <person name="Treuner-Lange A."/>
            <person name="Velicer G.J."/>
            <person name="Vorholter F.-J."/>
            <person name="Weissman K.J."/>
            <person name="Welch R.D."/>
            <person name="Wenzel S.C."/>
            <person name="Whitworth D.E."/>
            <person name="Wilhelm S."/>
            <person name="Wittmann C."/>
            <person name="Bloecker H."/>
            <person name="Puehler A."/>
            <person name="Mueller R."/>
        </authorList>
    </citation>
    <scope>NUCLEOTIDE SEQUENCE [LARGE SCALE GENOMIC DNA]</scope>
    <source>
        <strain evidence="3">So ce56</strain>
    </source>
</reference>
<dbReference type="EMBL" id="AM746676">
    <property type="protein sequence ID" value="CAN97568.1"/>
    <property type="molecule type" value="Genomic_DNA"/>
</dbReference>
<organism evidence="2 3">
    <name type="scientific">Sorangium cellulosum (strain So ce56)</name>
    <name type="common">Polyangium cellulosum (strain So ce56)</name>
    <dbReference type="NCBI Taxonomy" id="448385"/>
    <lineage>
        <taxon>Bacteria</taxon>
        <taxon>Pseudomonadati</taxon>
        <taxon>Myxococcota</taxon>
        <taxon>Polyangia</taxon>
        <taxon>Polyangiales</taxon>
        <taxon>Polyangiaceae</taxon>
        <taxon>Sorangium</taxon>
    </lineage>
</organism>
<dbReference type="Proteomes" id="UP000002139">
    <property type="component" value="Chromosome"/>
</dbReference>
<keyword evidence="3" id="KW-1185">Reference proteome</keyword>
<protein>
    <submittedName>
        <fullName evidence="2">Metallo-dependent hydrolase</fullName>
    </submittedName>
</protein>
<accession>A9EYR6</accession>
<evidence type="ECO:0000256" key="1">
    <source>
        <dbReference type="SAM" id="MobiDB-lite"/>
    </source>
</evidence>
<evidence type="ECO:0000313" key="2">
    <source>
        <dbReference type="EMBL" id="CAN97568.1"/>
    </source>
</evidence>
<dbReference type="SUPFAM" id="SSF51338">
    <property type="entry name" value="Composite domain of metallo-dependent hydrolases"/>
    <property type="match status" value="1"/>
</dbReference>
<dbReference type="Gene3D" id="3.20.20.140">
    <property type="entry name" value="Metal-dependent hydrolases"/>
    <property type="match status" value="1"/>
</dbReference>
<dbReference type="eggNOG" id="COG1228">
    <property type="taxonomic scope" value="Bacteria"/>
</dbReference>
<dbReference type="SUPFAM" id="SSF51556">
    <property type="entry name" value="Metallo-dependent hydrolases"/>
    <property type="match status" value="1"/>
</dbReference>
<dbReference type="InterPro" id="IPR011059">
    <property type="entry name" value="Metal-dep_hydrolase_composite"/>
</dbReference>
<sequence>MSAAEPPSGGVDVMRATPPTCQDIPLADRRGGPTRLLPPTLQPPGHVASGLAASFCGCAGAAQPPAESPKPLAVPELRRPPRQAGSRPAGGHEAAAPAQPLILIQGVTLVLGTRVTLARGSLPCEGAKLTVAAEGDIDPPSGAAVMDAGGQFVTPRLFDAHSHLGGRPTPGAAAHLDGSEREPDTGPVAPQAQFADAFWPQDPGIERAVAGGVTTIQVLSGSGNLIRGCAVTMELRPGIGPPIAPPRFLPDSCQMLPRRSPPWRPAG</sequence>